<dbReference type="PROSITE" id="PS50146">
    <property type="entry name" value="DAGK"/>
    <property type="match status" value="1"/>
</dbReference>
<evidence type="ECO:0000313" key="12">
    <source>
        <dbReference type="Proteomes" id="UP000015388"/>
    </source>
</evidence>
<dbReference type="InterPro" id="IPR050187">
    <property type="entry name" value="Lipid_Phosphate_FormReg"/>
</dbReference>
<dbReference type="InterPro" id="IPR017438">
    <property type="entry name" value="ATP-NAD_kinase_N"/>
</dbReference>
<comment type="cofactor">
    <cofactor evidence="1">
        <name>Mg(2+)</name>
        <dbReference type="ChEBI" id="CHEBI:18420"/>
    </cofactor>
</comment>
<gene>
    <name evidence="11" type="ORF">B841_06560</name>
</gene>
<evidence type="ECO:0000256" key="8">
    <source>
        <dbReference type="ARBA" id="ARBA00023264"/>
    </source>
</evidence>
<evidence type="ECO:0000256" key="9">
    <source>
        <dbReference type="SAM" id="MobiDB-lite"/>
    </source>
</evidence>
<evidence type="ECO:0000313" key="11">
    <source>
        <dbReference type="EMBL" id="AGS34785.1"/>
    </source>
</evidence>
<evidence type="ECO:0000256" key="4">
    <source>
        <dbReference type="ARBA" id="ARBA00022741"/>
    </source>
</evidence>
<dbReference type="AlphaFoldDB" id="S5T2F6"/>
<dbReference type="Proteomes" id="UP000015388">
    <property type="component" value="Chromosome"/>
</dbReference>
<evidence type="ECO:0000256" key="7">
    <source>
        <dbReference type="ARBA" id="ARBA00023209"/>
    </source>
</evidence>
<dbReference type="InterPro" id="IPR001206">
    <property type="entry name" value="Diacylglycerol_kinase_cat_dom"/>
</dbReference>
<dbReference type="EMBL" id="CP003924">
    <property type="protein sequence ID" value="AGS34785.1"/>
    <property type="molecule type" value="Genomic_DNA"/>
</dbReference>
<organism evidence="11 12">
    <name type="scientific">Corynebacterium maris DSM 45190</name>
    <dbReference type="NCBI Taxonomy" id="1224163"/>
    <lineage>
        <taxon>Bacteria</taxon>
        <taxon>Bacillati</taxon>
        <taxon>Actinomycetota</taxon>
        <taxon>Actinomycetes</taxon>
        <taxon>Mycobacteriales</taxon>
        <taxon>Corynebacteriaceae</taxon>
        <taxon>Corynebacterium</taxon>
    </lineage>
</organism>
<feature type="region of interest" description="Disordered" evidence="9">
    <location>
        <begin position="324"/>
        <end position="349"/>
    </location>
</feature>
<dbReference type="SMART" id="SM00046">
    <property type="entry name" value="DAGKc"/>
    <property type="match status" value="1"/>
</dbReference>
<keyword evidence="12" id="KW-1185">Reference proteome</keyword>
<keyword evidence="7" id="KW-0594">Phospholipid biosynthesis</keyword>
<dbReference type="HOGENOM" id="CLU_045532_2_2_11"/>
<dbReference type="InterPro" id="IPR045540">
    <property type="entry name" value="YegS/DAGK_C"/>
</dbReference>
<evidence type="ECO:0000259" key="10">
    <source>
        <dbReference type="PROSITE" id="PS50146"/>
    </source>
</evidence>
<dbReference type="GO" id="GO:0005524">
    <property type="term" value="F:ATP binding"/>
    <property type="evidence" value="ECO:0007669"/>
    <property type="project" value="UniProtKB-KW"/>
</dbReference>
<evidence type="ECO:0000256" key="3">
    <source>
        <dbReference type="ARBA" id="ARBA00022679"/>
    </source>
</evidence>
<reference evidence="11 12" key="1">
    <citation type="submission" date="2012-11" db="EMBL/GenBank/DDBJ databases">
        <title>The complete genome sequence of Corynebacterium maris Coryn-1 (=DSM 45190).</title>
        <authorList>
            <person name="Schaffert L."/>
            <person name="Albersmeier A."/>
            <person name="Kalinowski J."/>
            <person name="Ruckert C."/>
        </authorList>
    </citation>
    <scope>NUCLEOTIDE SEQUENCE [LARGE SCALE GENOMIC DNA]</scope>
    <source>
        <strain evidence="12">Coryn-1</strain>
    </source>
</reference>
<keyword evidence="7" id="KW-0443">Lipid metabolism</keyword>
<dbReference type="PANTHER" id="PTHR12358">
    <property type="entry name" value="SPHINGOSINE KINASE"/>
    <property type="match status" value="1"/>
</dbReference>
<dbReference type="PATRIC" id="fig|1224163.3.peg.1318"/>
<comment type="similarity">
    <text evidence="2">Belongs to the diacylglycerol/lipid kinase family.</text>
</comment>
<keyword evidence="5 11" id="KW-0418">Kinase</keyword>
<name>S5T2F6_9CORY</name>
<dbReference type="eggNOG" id="COG1597">
    <property type="taxonomic scope" value="Bacteria"/>
</dbReference>
<evidence type="ECO:0000256" key="1">
    <source>
        <dbReference type="ARBA" id="ARBA00001946"/>
    </source>
</evidence>
<keyword evidence="7" id="KW-0444">Lipid biosynthesis</keyword>
<sequence length="349" mass="37357">MKRRGRAAVVYNPVKTDAERLARLVSYAADSHGWESVSWFETSVADPGGGQARQAVAEGAEMVVACGGDGTVRAVAAGLRDSGAALGIVPQGTGNLLARNLKLPLNQEYAIEVAFGGQDDEIDICTAELTRADGTTEQLDFVVMAGVGIDAQMIINTDDQMKKRFGFLAYAVAVIKSLRGGNRIKLLHRMDGGKEYRTSVHSVIVGNCGELVGNVALLPDAKANDGILDVVAMRPRGVFGWAQIALRLADQMVQKLRHKIMRRDVRVTGTDQDVKALQYVTGTQFAVELQAPELFEIDGDEVGEVTAFTVTVDHLGLTVRVETPAPQEEPGEAASDTDVVPGVGIERDE</sequence>
<dbReference type="GO" id="GO:0008654">
    <property type="term" value="P:phospholipid biosynthetic process"/>
    <property type="evidence" value="ECO:0007669"/>
    <property type="project" value="UniProtKB-KW"/>
</dbReference>
<dbReference type="Gene3D" id="3.40.50.10330">
    <property type="entry name" value="Probable inorganic polyphosphate/atp-NAD kinase, domain 1"/>
    <property type="match status" value="1"/>
</dbReference>
<dbReference type="Gene3D" id="2.60.200.40">
    <property type="match status" value="1"/>
</dbReference>
<accession>S5T2F6</accession>
<keyword evidence="8" id="KW-1208">Phospholipid metabolism</keyword>
<dbReference type="GO" id="GO:0016301">
    <property type="term" value="F:kinase activity"/>
    <property type="evidence" value="ECO:0007669"/>
    <property type="project" value="UniProtKB-KW"/>
</dbReference>
<proteinExistence type="inferred from homology"/>
<evidence type="ECO:0000256" key="2">
    <source>
        <dbReference type="ARBA" id="ARBA00005983"/>
    </source>
</evidence>
<dbReference type="InterPro" id="IPR016064">
    <property type="entry name" value="NAD/diacylglycerol_kinase_sf"/>
</dbReference>
<keyword evidence="3" id="KW-0808">Transferase</keyword>
<dbReference type="SUPFAM" id="SSF111331">
    <property type="entry name" value="NAD kinase/diacylglycerol kinase-like"/>
    <property type="match status" value="1"/>
</dbReference>
<dbReference type="PANTHER" id="PTHR12358:SF54">
    <property type="entry name" value="SPHINGOSINE KINASE RELATED PROTEIN"/>
    <property type="match status" value="1"/>
</dbReference>
<protein>
    <submittedName>
        <fullName evidence="11">Putative diacylglycerol kinase</fullName>
    </submittedName>
</protein>
<evidence type="ECO:0000256" key="6">
    <source>
        <dbReference type="ARBA" id="ARBA00022840"/>
    </source>
</evidence>
<dbReference type="STRING" id="1224163.B841_06560"/>
<feature type="domain" description="DAGKc" evidence="10">
    <location>
        <begin position="2"/>
        <end position="131"/>
    </location>
</feature>
<keyword evidence="6" id="KW-0067">ATP-binding</keyword>
<dbReference type="Pfam" id="PF19279">
    <property type="entry name" value="YegS_C"/>
    <property type="match status" value="1"/>
</dbReference>
<keyword evidence="4" id="KW-0547">Nucleotide-binding</keyword>
<evidence type="ECO:0000256" key="5">
    <source>
        <dbReference type="ARBA" id="ARBA00022777"/>
    </source>
</evidence>
<dbReference type="KEGG" id="cmd:B841_06560"/>
<dbReference type="Pfam" id="PF00781">
    <property type="entry name" value="DAGK_cat"/>
    <property type="match status" value="1"/>
</dbReference>